<feature type="chain" id="PRO_5043943092" description="Secreted protein" evidence="2">
    <location>
        <begin position="18"/>
        <end position="82"/>
    </location>
</feature>
<gene>
    <name evidence="3" type="ORF">KC01_LOCUS2578</name>
</gene>
<evidence type="ECO:0008006" key="5">
    <source>
        <dbReference type="Google" id="ProtNLM"/>
    </source>
</evidence>
<dbReference type="EMBL" id="OZ035832">
    <property type="protein sequence ID" value="CAL1570251.1"/>
    <property type="molecule type" value="Genomic_DNA"/>
</dbReference>
<feature type="region of interest" description="Disordered" evidence="1">
    <location>
        <begin position="58"/>
        <end position="82"/>
    </location>
</feature>
<evidence type="ECO:0000256" key="2">
    <source>
        <dbReference type="SAM" id="SignalP"/>
    </source>
</evidence>
<feature type="compositionally biased region" description="Low complexity" evidence="1">
    <location>
        <begin position="68"/>
        <end position="82"/>
    </location>
</feature>
<name>A0AAV2J163_KNICA</name>
<evidence type="ECO:0000256" key="1">
    <source>
        <dbReference type="SAM" id="MobiDB-lite"/>
    </source>
</evidence>
<keyword evidence="4" id="KW-1185">Reference proteome</keyword>
<feature type="signal peptide" evidence="2">
    <location>
        <begin position="1"/>
        <end position="17"/>
    </location>
</feature>
<sequence>MQRNAAAEGMLCLQVLALLPLQCSHVISTCRDAWGLARMHTRWGCLLTVRSRHTLSHSEAAMSDQPGLQSKRLPSRRPLLLH</sequence>
<reference evidence="3 4" key="1">
    <citation type="submission" date="2024-04" db="EMBL/GenBank/DDBJ databases">
        <authorList>
            <person name="Waldvogel A.-M."/>
            <person name="Schoenle A."/>
        </authorList>
    </citation>
    <scope>NUCLEOTIDE SEQUENCE [LARGE SCALE GENOMIC DNA]</scope>
</reference>
<accession>A0AAV2J163</accession>
<dbReference type="Proteomes" id="UP001497482">
    <property type="component" value="Chromosome 10"/>
</dbReference>
<evidence type="ECO:0000313" key="4">
    <source>
        <dbReference type="Proteomes" id="UP001497482"/>
    </source>
</evidence>
<evidence type="ECO:0000313" key="3">
    <source>
        <dbReference type="EMBL" id="CAL1570251.1"/>
    </source>
</evidence>
<proteinExistence type="predicted"/>
<keyword evidence="2" id="KW-0732">Signal</keyword>
<organism evidence="3 4">
    <name type="scientific">Knipowitschia caucasica</name>
    <name type="common">Caucasian dwarf goby</name>
    <name type="synonym">Pomatoschistus caucasicus</name>
    <dbReference type="NCBI Taxonomy" id="637954"/>
    <lineage>
        <taxon>Eukaryota</taxon>
        <taxon>Metazoa</taxon>
        <taxon>Chordata</taxon>
        <taxon>Craniata</taxon>
        <taxon>Vertebrata</taxon>
        <taxon>Euteleostomi</taxon>
        <taxon>Actinopterygii</taxon>
        <taxon>Neopterygii</taxon>
        <taxon>Teleostei</taxon>
        <taxon>Neoteleostei</taxon>
        <taxon>Acanthomorphata</taxon>
        <taxon>Gobiaria</taxon>
        <taxon>Gobiiformes</taxon>
        <taxon>Gobioidei</taxon>
        <taxon>Gobiidae</taxon>
        <taxon>Gobiinae</taxon>
        <taxon>Knipowitschia</taxon>
    </lineage>
</organism>
<dbReference type="AlphaFoldDB" id="A0AAV2J163"/>
<protein>
    <recommendedName>
        <fullName evidence="5">Secreted protein</fullName>
    </recommendedName>
</protein>